<name>A0A9W6Z8M3_AMBMO</name>
<evidence type="ECO:0000256" key="4">
    <source>
        <dbReference type="ARBA" id="ARBA00022989"/>
    </source>
</evidence>
<dbReference type="AlphaFoldDB" id="A0A9W6Z8M3"/>
<evidence type="ECO:0000256" key="1">
    <source>
        <dbReference type="ARBA" id="ARBA00004141"/>
    </source>
</evidence>
<dbReference type="Pfam" id="PF04117">
    <property type="entry name" value="Mpv17_PMP22"/>
    <property type="match status" value="1"/>
</dbReference>
<dbReference type="EMBL" id="BSXU01007056">
    <property type="protein sequence ID" value="GMG56199.1"/>
    <property type="molecule type" value="Genomic_DNA"/>
</dbReference>
<dbReference type="OrthoDB" id="430207at2759"/>
<protein>
    <recommendedName>
        <fullName evidence="6">Protein SYM1</fullName>
    </recommendedName>
</protein>
<evidence type="ECO:0000256" key="5">
    <source>
        <dbReference type="ARBA" id="ARBA00023136"/>
    </source>
</evidence>
<evidence type="ECO:0000256" key="3">
    <source>
        <dbReference type="ARBA" id="ARBA00022692"/>
    </source>
</evidence>
<keyword evidence="5" id="KW-0472">Membrane</keyword>
<evidence type="ECO:0000313" key="8">
    <source>
        <dbReference type="EMBL" id="GMG56199.1"/>
    </source>
</evidence>
<dbReference type="PANTHER" id="PTHR11266">
    <property type="entry name" value="PEROXISOMAL MEMBRANE PROTEIN 2, PXMP2 MPV17"/>
    <property type="match status" value="1"/>
</dbReference>
<dbReference type="GO" id="GO:0016020">
    <property type="term" value="C:membrane"/>
    <property type="evidence" value="ECO:0007669"/>
    <property type="project" value="UniProtKB-SubCell"/>
</dbReference>
<keyword evidence="9" id="KW-1185">Reference proteome</keyword>
<gene>
    <name evidence="8" type="ORF">Amon01_000826600</name>
</gene>
<comment type="caution">
    <text evidence="8">The sequence shown here is derived from an EMBL/GenBank/DDBJ whole genome shotgun (WGS) entry which is preliminary data.</text>
</comment>
<organism evidence="8 9">
    <name type="scientific">Ambrosiozyma monospora</name>
    <name type="common">Yeast</name>
    <name type="synonym">Endomycopsis monosporus</name>
    <dbReference type="NCBI Taxonomy" id="43982"/>
    <lineage>
        <taxon>Eukaryota</taxon>
        <taxon>Fungi</taxon>
        <taxon>Dikarya</taxon>
        <taxon>Ascomycota</taxon>
        <taxon>Saccharomycotina</taxon>
        <taxon>Pichiomycetes</taxon>
        <taxon>Pichiales</taxon>
        <taxon>Pichiaceae</taxon>
        <taxon>Ambrosiozyma</taxon>
    </lineage>
</organism>
<dbReference type="Proteomes" id="UP001165063">
    <property type="component" value="Unassembled WGS sequence"/>
</dbReference>
<comment type="subcellular location">
    <subcellularLocation>
        <location evidence="1">Membrane</location>
        <topology evidence="1">Multi-pass membrane protein</topology>
    </subcellularLocation>
</comment>
<comment type="similarity">
    <text evidence="2 7">Belongs to the peroxisomal membrane protein PXMP2/4 family.</text>
</comment>
<keyword evidence="4" id="KW-1133">Transmembrane helix</keyword>
<evidence type="ECO:0000256" key="2">
    <source>
        <dbReference type="ARBA" id="ARBA00006824"/>
    </source>
</evidence>
<dbReference type="InterPro" id="IPR007248">
    <property type="entry name" value="Mpv17_PMP22"/>
</dbReference>
<evidence type="ECO:0000313" key="9">
    <source>
        <dbReference type="Proteomes" id="UP001165063"/>
    </source>
</evidence>
<accession>A0A9W6Z8M3</accession>
<reference evidence="8" key="1">
    <citation type="submission" date="2023-04" db="EMBL/GenBank/DDBJ databases">
        <title>Ambrosiozyma monospora NBRC 1965.</title>
        <authorList>
            <person name="Ichikawa N."/>
            <person name="Sato H."/>
            <person name="Tonouchi N."/>
        </authorList>
    </citation>
    <scope>NUCLEOTIDE SEQUENCE</scope>
    <source>
        <strain evidence="8">NBRC 1965</strain>
    </source>
</reference>
<keyword evidence="3" id="KW-0812">Transmembrane</keyword>
<evidence type="ECO:0000256" key="6">
    <source>
        <dbReference type="ARBA" id="ARBA00039302"/>
    </source>
</evidence>
<dbReference type="PANTHER" id="PTHR11266:SF17">
    <property type="entry name" value="PROTEIN MPV17"/>
    <property type="match status" value="1"/>
</dbReference>
<evidence type="ECO:0000256" key="7">
    <source>
        <dbReference type="RuleBase" id="RU363053"/>
    </source>
</evidence>
<sequence>MAGIFTKYSNFLNKRPQLANALTTGFLFGAGDFIAQLGFPADQNDKDQKIKTEATIGTTNSQPLSTINNFQSILANYDYLRTLRGVIYGSLIFSPIGSRLYPFLNNRIFFPSFKFKSRLNPQNQKLLDTVARVCVDQLCWAPVGIPLYYSCITVMEGQDWKALKLKLDENYLETLVNNWKVWPVFQMCNFYFVPVQLRLLMVNVISVLWNCYLSFENSRANQEIQN</sequence>
<proteinExistence type="inferred from homology"/>
<dbReference type="GO" id="GO:0005739">
    <property type="term" value="C:mitochondrion"/>
    <property type="evidence" value="ECO:0007669"/>
    <property type="project" value="TreeGrafter"/>
</dbReference>